<dbReference type="GO" id="GO:0010305">
    <property type="term" value="P:leaf vascular tissue pattern formation"/>
    <property type="evidence" value="ECO:0007669"/>
    <property type="project" value="TreeGrafter"/>
</dbReference>
<gene>
    <name evidence="2" type="ORF">KI387_028416</name>
</gene>
<dbReference type="Pfam" id="PF25794">
    <property type="entry name" value="SACS"/>
    <property type="match status" value="1"/>
</dbReference>
<dbReference type="OMA" id="THHAPVA"/>
<dbReference type="Gene3D" id="3.30.565.10">
    <property type="entry name" value="Histidine kinase-like ATPase, C-terminal domain"/>
    <property type="match status" value="1"/>
</dbReference>
<feature type="non-terminal residue" evidence="2">
    <location>
        <position position="1279"/>
    </location>
</feature>
<dbReference type="Proteomes" id="UP000824469">
    <property type="component" value="Unassembled WGS sequence"/>
</dbReference>
<keyword evidence="3" id="KW-1185">Reference proteome</keyword>
<proteinExistence type="predicted"/>
<evidence type="ECO:0000259" key="1">
    <source>
        <dbReference type="Pfam" id="PF25794"/>
    </source>
</evidence>
<accession>A0AA38FYT8</accession>
<dbReference type="AlphaFoldDB" id="A0AA38FYT8"/>
<organism evidence="2 3">
    <name type="scientific">Taxus chinensis</name>
    <name type="common">Chinese yew</name>
    <name type="synonym">Taxus wallichiana var. chinensis</name>
    <dbReference type="NCBI Taxonomy" id="29808"/>
    <lineage>
        <taxon>Eukaryota</taxon>
        <taxon>Viridiplantae</taxon>
        <taxon>Streptophyta</taxon>
        <taxon>Embryophyta</taxon>
        <taxon>Tracheophyta</taxon>
        <taxon>Spermatophyta</taxon>
        <taxon>Pinopsida</taxon>
        <taxon>Pinidae</taxon>
        <taxon>Conifers II</taxon>
        <taxon>Cupressales</taxon>
        <taxon>Taxaceae</taxon>
        <taxon>Taxus</taxon>
    </lineage>
</organism>
<dbReference type="PANTHER" id="PTHR32387">
    <property type="entry name" value="WU:FJ29H11"/>
    <property type="match status" value="1"/>
</dbReference>
<name>A0AA38FYT8_TAXCH</name>
<dbReference type="EMBL" id="JAHRHJ020000006">
    <property type="protein sequence ID" value="KAH9313381.1"/>
    <property type="molecule type" value="Genomic_DNA"/>
</dbReference>
<dbReference type="PANTHER" id="PTHR32387:SF0">
    <property type="entry name" value="PROTEIN NO VEIN"/>
    <property type="match status" value="1"/>
</dbReference>
<dbReference type="InterPro" id="IPR058210">
    <property type="entry name" value="SACS/Nov_dom"/>
</dbReference>
<feature type="domain" description="Sacsin/Nov" evidence="1">
    <location>
        <begin position="900"/>
        <end position="964"/>
    </location>
</feature>
<evidence type="ECO:0000313" key="3">
    <source>
        <dbReference type="Proteomes" id="UP000824469"/>
    </source>
</evidence>
<dbReference type="GO" id="GO:0048364">
    <property type="term" value="P:root development"/>
    <property type="evidence" value="ECO:0007669"/>
    <property type="project" value="TreeGrafter"/>
</dbReference>
<protein>
    <recommendedName>
        <fullName evidence="1">Sacsin/Nov domain-containing protein</fullName>
    </recommendedName>
</protein>
<comment type="caution">
    <text evidence="2">The sequence shown here is derived from an EMBL/GenBank/DDBJ whole genome shotgun (WGS) entry which is preliminary data.</text>
</comment>
<sequence>CMLAFFGALSKWRTALAHNVETQIFKEKEIERKKKASKLQSKIISERINLSINNIAGSESGPKHIRFETDSNSDDDEVVYGEKDMMASVKKRKIDHQFQKSPGSCPYPSAAEEKARLKKHLPTEKFVVASSDYNEGLGGAKSQIISKRKRKAFQSKKSLASDPCLPSEEDNAQVVRELSTDEFTDVHAKDFLLTDNELMIFIASWKNICREKSVFQTNSMKMGLWDTFLELNKQEGKMTKDAYSREVEVQSVEHEKHIPGTKNGLSAHDVVQQVIIFFEESFTENAQGGEIPTEEWFIVLRKIWHCEKWLLKQFCVQDFACLGFGDFLNFFENHISDLPQKIRKILAIHKYSDSSLIAYVARNQILDFLSQAAWDLGDDMMLTREEIIVLLHKQFPFISFELSDSHAVEEIMNCIKKFQSHSQKKKTGYSAALLARSSLNEQSRHRSHGSEWASESQKTAVPIHHMTSCNAMKCLLKAPMLSDLEEWSHWDHVFAPTLGPILIWVEKEASSSNLVCLVTRSGKMLRIDGSATLDDFLVAVGKGCAKQTAIQFVSIVSLYGGTHHAPVALMKSHACWAIDALVKTFVERFEHAGILDIGKMDYCTSCRKSWLRERDFGGDYGQTAVLENSNIYLNMAHKYYTEKSQKVGKTAQAISVAARFILDFLVHVPPEFRAFAAQIFLSGLCALTADASQIILHECVVSDERIMLHDIGLSVGIVEWIEDHQVFSLDASHAVISPLECQVAKSDIQNSGQLDTECETGINQLEDVCCSDLNSIERNKKALNELQSENANDHGISQAKPNDCDICLPKSEVSLNQEEHAKGIIEAIRREEFGLDLELHCNESNLLRKQHARLGRAMHCLSQELYSQDSHFLLELVQNADDNLYPAYVEPTLAFVLRSTCVVVLNNELGFTAKDIKALCDVGNSTKKGSSAGYIGHKGIGFKSVFRVTDAPEIHSNGFHVKFDVSEGELGFILPTPVVPLCDLDSLSQELSDENDKLDGSDWKTCIVLPFKDSFLEGTGMRSWVSKFSGLHPSLLLFLHRLRCIKIRDGLTNSLNIMRREDIGNGLVKVSHGKESTTWLMASQKLNAGILRPGVQTTEIAMAFTLSEDRSGEYVPCLEKKPVFAFLPLRGYGLKFILQGDFILPSSREEVDGDSAWNQWLLSEFPKLFVSAAVSFRDLPCYQSNPGKAVTLYMSFVPLVGEVLGFFSPLPGMILSKLRASSCLPLEGKDKKWVLPCKVIRGWSDQIRILLPDELLNNHLGLGYLHKDVHLSDPLADAL</sequence>
<dbReference type="InterPro" id="IPR036890">
    <property type="entry name" value="HATPase_C_sf"/>
</dbReference>
<dbReference type="GO" id="GO:0005634">
    <property type="term" value="C:nucleus"/>
    <property type="evidence" value="ECO:0007669"/>
    <property type="project" value="TreeGrafter"/>
</dbReference>
<reference evidence="2 3" key="1">
    <citation type="journal article" date="2021" name="Nat. Plants">
        <title>The Taxus genome provides insights into paclitaxel biosynthesis.</title>
        <authorList>
            <person name="Xiong X."/>
            <person name="Gou J."/>
            <person name="Liao Q."/>
            <person name="Li Y."/>
            <person name="Zhou Q."/>
            <person name="Bi G."/>
            <person name="Li C."/>
            <person name="Du R."/>
            <person name="Wang X."/>
            <person name="Sun T."/>
            <person name="Guo L."/>
            <person name="Liang H."/>
            <person name="Lu P."/>
            <person name="Wu Y."/>
            <person name="Zhang Z."/>
            <person name="Ro D.K."/>
            <person name="Shang Y."/>
            <person name="Huang S."/>
            <person name="Yan J."/>
        </authorList>
    </citation>
    <scope>NUCLEOTIDE SEQUENCE [LARGE SCALE GENOMIC DNA]</scope>
    <source>
        <strain evidence="2">Ta-2019</strain>
    </source>
</reference>
<dbReference type="SUPFAM" id="SSF55874">
    <property type="entry name" value="ATPase domain of HSP90 chaperone/DNA topoisomerase II/histidine kinase"/>
    <property type="match status" value="1"/>
</dbReference>
<evidence type="ECO:0000313" key="2">
    <source>
        <dbReference type="EMBL" id="KAH9313381.1"/>
    </source>
</evidence>
<dbReference type="GO" id="GO:0009793">
    <property type="term" value="P:embryo development ending in seed dormancy"/>
    <property type="evidence" value="ECO:0007669"/>
    <property type="project" value="TreeGrafter"/>
</dbReference>
<feature type="non-terminal residue" evidence="2">
    <location>
        <position position="1"/>
    </location>
</feature>
<dbReference type="NCBIfam" id="NF047352">
    <property type="entry name" value="P_loop_sacsin"/>
    <property type="match status" value="1"/>
</dbReference>
<dbReference type="InterPro" id="IPR052957">
    <property type="entry name" value="Auxin_embryo_med"/>
</dbReference>